<dbReference type="EMBL" id="VIIS01001409">
    <property type="protein sequence ID" value="KAF0298806.1"/>
    <property type="molecule type" value="Genomic_DNA"/>
</dbReference>
<protein>
    <submittedName>
        <fullName evidence="1">Uncharacterized protein</fullName>
    </submittedName>
</protein>
<evidence type="ECO:0000313" key="2">
    <source>
        <dbReference type="Proteomes" id="UP000440578"/>
    </source>
</evidence>
<name>A0A6A4VVE4_AMPAM</name>
<sequence>MTTVTENPPTPRRITDLLAVREMLRPLGTGAARMRCLVELMILGINDCGYTIFTEEGMADGSPIILTIQVGMALGGKKRPPTPSNVVELFITEANMPQLEQFLKSSEVASELWTVSFMMAAAPLFAATVVTSVAKAMGCTVENEVHRQIFLTPEQLPASPALTGVTMQPLDETHIPKLLSRWPYSSVVTDAARLVLGPVRAGLSMGVFAKTHEHTQQAGREQRGVERKQQLHAEAAQEGLLAVEVSRLLAHMQGRGTDEEAAEEVADVEEDIHSEEAVVEEALEVVEVETL</sequence>
<organism evidence="1 2">
    <name type="scientific">Amphibalanus amphitrite</name>
    <name type="common">Striped barnacle</name>
    <name type="synonym">Balanus amphitrite</name>
    <dbReference type="NCBI Taxonomy" id="1232801"/>
    <lineage>
        <taxon>Eukaryota</taxon>
        <taxon>Metazoa</taxon>
        <taxon>Ecdysozoa</taxon>
        <taxon>Arthropoda</taxon>
        <taxon>Crustacea</taxon>
        <taxon>Multicrustacea</taxon>
        <taxon>Cirripedia</taxon>
        <taxon>Thoracica</taxon>
        <taxon>Thoracicalcarea</taxon>
        <taxon>Balanomorpha</taxon>
        <taxon>Balanoidea</taxon>
        <taxon>Balanidae</taxon>
        <taxon>Amphibalaninae</taxon>
        <taxon>Amphibalanus</taxon>
    </lineage>
</organism>
<comment type="caution">
    <text evidence="1">The sequence shown here is derived from an EMBL/GenBank/DDBJ whole genome shotgun (WGS) entry which is preliminary data.</text>
</comment>
<reference evidence="1 2" key="1">
    <citation type="submission" date="2019-07" db="EMBL/GenBank/DDBJ databases">
        <title>Draft genome assembly of a fouling barnacle, Amphibalanus amphitrite (Darwin, 1854): The first reference genome for Thecostraca.</title>
        <authorList>
            <person name="Kim W."/>
        </authorList>
    </citation>
    <scope>NUCLEOTIDE SEQUENCE [LARGE SCALE GENOMIC DNA]</scope>
    <source>
        <strain evidence="1">SNU_AA5</strain>
        <tissue evidence="1">Soma without cirri and trophi</tissue>
    </source>
</reference>
<dbReference type="AlphaFoldDB" id="A0A6A4VVE4"/>
<dbReference type="Proteomes" id="UP000440578">
    <property type="component" value="Unassembled WGS sequence"/>
</dbReference>
<proteinExistence type="predicted"/>
<gene>
    <name evidence="1" type="ORF">FJT64_000433</name>
</gene>
<accession>A0A6A4VVE4</accession>
<evidence type="ECO:0000313" key="1">
    <source>
        <dbReference type="EMBL" id="KAF0298806.1"/>
    </source>
</evidence>
<keyword evidence="2" id="KW-1185">Reference proteome</keyword>